<feature type="transmembrane region" description="Helical" evidence="7">
    <location>
        <begin position="79"/>
        <end position="100"/>
    </location>
</feature>
<evidence type="ECO:0000256" key="5">
    <source>
        <dbReference type="ARBA" id="ARBA00023136"/>
    </source>
</evidence>
<dbReference type="PANTHER" id="PTHR30482:SF17">
    <property type="entry name" value="ABC TRANSPORTER ATP-BINDING PROTEIN"/>
    <property type="match status" value="1"/>
</dbReference>
<evidence type="ECO:0000256" key="4">
    <source>
        <dbReference type="ARBA" id="ARBA00022989"/>
    </source>
</evidence>
<dbReference type="GO" id="GO:0015658">
    <property type="term" value="F:branched-chain amino acid transmembrane transporter activity"/>
    <property type="evidence" value="ECO:0007669"/>
    <property type="project" value="InterPro"/>
</dbReference>
<feature type="transmembrane region" description="Helical" evidence="7">
    <location>
        <begin position="106"/>
        <end position="123"/>
    </location>
</feature>
<sequence length="340" mass="35727">MRVQLRHRLGYLTALLVALALPQVIYPGLALDIVVWGLFAVSLDLLLGFGGLLSFGHAAFWGSAGYAAGLAAKHLGVPFPVAVLAGVTVAVLLALPIGYLSIRRQAIYFAMVTLAFAQMLFYVTNEWRGLTGGENGLQAIPRTFPGLTLPSGSAAFYYAALPLALLGYWLAWRAVHSPFGHVLVAIRDNEARAQALGYPTRRYKVLGFVLSAALAGLAGSLFALGHGFAALELLHWTTSGLVVMMVILGGVGTLWGSVIGAAVVLLLRDWLSTSTLTLAGVSLKDAWGVVTGVIFVLIVLSFRRGVWGTLLQLRLPRGGSRPAPRAGQTTAGGPSAADGG</sequence>
<feature type="transmembrane region" description="Helical" evidence="7">
    <location>
        <begin position="46"/>
        <end position="67"/>
    </location>
</feature>
<evidence type="ECO:0000256" key="7">
    <source>
        <dbReference type="SAM" id="Phobius"/>
    </source>
</evidence>
<name>A0A6J4VNM4_9BACT</name>
<evidence type="ECO:0000256" key="2">
    <source>
        <dbReference type="ARBA" id="ARBA00022475"/>
    </source>
</evidence>
<dbReference type="CDD" id="cd06581">
    <property type="entry name" value="TM_PBP1_LivM_like"/>
    <property type="match status" value="1"/>
</dbReference>
<feature type="transmembrane region" description="Helical" evidence="7">
    <location>
        <begin position="205"/>
        <end position="229"/>
    </location>
</feature>
<gene>
    <name evidence="8" type="ORF">AVDCRST_MAG18-3173</name>
</gene>
<dbReference type="PANTHER" id="PTHR30482">
    <property type="entry name" value="HIGH-AFFINITY BRANCHED-CHAIN AMINO ACID TRANSPORT SYSTEM PERMEASE"/>
    <property type="match status" value="1"/>
</dbReference>
<keyword evidence="4 7" id="KW-1133">Transmembrane helix</keyword>
<dbReference type="InterPro" id="IPR043428">
    <property type="entry name" value="LivM-like"/>
</dbReference>
<keyword evidence="5 7" id="KW-0472">Membrane</keyword>
<comment type="subcellular location">
    <subcellularLocation>
        <location evidence="1">Cell membrane</location>
        <topology evidence="1">Multi-pass membrane protein</topology>
    </subcellularLocation>
</comment>
<evidence type="ECO:0000313" key="8">
    <source>
        <dbReference type="EMBL" id="CAA9581301.1"/>
    </source>
</evidence>
<reference evidence="8" key="1">
    <citation type="submission" date="2020-02" db="EMBL/GenBank/DDBJ databases">
        <authorList>
            <person name="Meier V. D."/>
        </authorList>
    </citation>
    <scope>NUCLEOTIDE SEQUENCE</scope>
    <source>
        <strain evidence="8">AVDCRST_MAG18</strain>
    </source>
</reference>
<dbReference type="GO" id="GO:0005886">
    <property type="term" value="C:plasma membrane"/>
    <property type="evidence" value="ECO:0007669"/>
    <property type="project" value="UniProtKB-SubCell"/>
</dbReference>
<feature type="transmembrane region" description="Helical" evidence="7">
    <location>
        <begin position="286"/>
        <end position="307"/>
    </location>
</feature>
<dbReference type="EMBL" id="CADCWN010000239">
    <property type="protein sequence ID" value="CAA9581301.1"/>
    <property type="molecule type" value="Genomic_DNA"/>
</dbReference>
<keyword evidence="3 7" id="KW-0812">Transmembrane</keyword>
<evidence type="ECO:0000256" key="3">
    <source>
        <dbReference type="ARBA" id="ARBA00022692"/>
    </source>
</evidence>
<feature type="transmembrane region" description="Helical" evidence="7">
    <location>
        <begin position="241"/>
        <end position="266"/>
    </location>
</feature>
<protein>
    <submittedName>
        <fullName evidence="8">Branched-chain amino acid transport system permease protein LivM</fullName>
    </submittedName>
</protein>
<feature type="region of interest" description="Disordered" evidence="6">
    <location>
        <begin position="318"/>
        <end position="340"/>
    </location>
</feature>
<dbReference type="AlphaFoldDB" id="A0A6J4VNM4"/>
<dbReference type="InterPro" id="IPR001851">
    <property type="entry name" value="ABC_transp_permease"/>
</dbReference>
<dbReference type="Pfam" id="PF02653">
    <property type="entry name" value="BPD_transp_2"/>
    <property type="match status" value="1"/>
</dbReference>
<accession>A0A6J4VNM4</accession>
<proteinExistence type="predicted"/>
<keyword evidence="2" id="KW-1003">Cell membrane</keyword>
<organism evidence="8">
    <name type="scientific">uncultured Thermomicrobiales bacterium</name>
    <dbReference type="NCBI Taxonomy" id="1645740"/>
    <lineage>
        <taxon>Bacteria</taxon>
        <taxon>Pseudomonadati</taxon>
        <taxon>Thermomicrobiota</taxon>
        <taxon>Thermomicrobia</taxon>
        <taxon>Thermomicrobiales</taxon>
        <taxon>environmental samples</taxon>
    </lineage>
</organism>
<evidence type="ECO:0000256" key="1">
    <source>
        <dbReference type="ARBA" id="ARBA00004651"/>
    </source>
</evidence>
<evidence type="ECO:0000256" key="6">
    <source>
        <dbReference type="SAM" id="MobiDB-lite"/>
    </source>
</evidence>